<evidence type="ECO:0000313" key="2">
    <source>
        <dbReference type="EMBL" id="OJT10284.1"/>
    </source>
</evidence>
<dbReference type="STRING" id="154538.A0A1M2VRP6"/>
<dbReference type="AlphaFoldDB" id="A0A1M2VRP6"/>
<accession>A0A1M2VRP6</accession>
<evidence type="ECO:0000313" key="3">
    <source>
        <dbReference type="Proteomes" id="UP000184267"/>
    </source>
</evidence>
<keyword evidence="3" id="KW-1185">Reference proteome</keyword>
<dbReference type="Pfam" id="PF23341">
    <property type="entry name" value="PEP5_VPS11_N"/>
    <property type="match status" value="1"/>
</dbReference>
<feature type="domain" description="PEP5/VPS11 N-terminal" evidence="1">
    <location>
        <begin position="9"/>
        <end position="55"/>
    </location>
</feature>
<sequence length="69" mass="7459">MHHISGGPSGSDITKLTVFDPENQYVAHSGTFTEGVREVFSAWGKLYALSNDSKVGTSSALLCLEWQTV</sequence>
<name>A0A1M2VRP6_TRAPU</name>
<protein>
    <recommendedName>
        <fullName evidence="1">PEP5/VPS11 N-terminal domain-containing protein</fullName>
    </recommendedName>
</protein>
<organism evidence="2 3">
    <name type="scientific">Trametes pubescens</name>
    <name type="common">White-rot fungus</name>
    <dbReference type="NCBI Taxonomy" id="154538"/>
    <lineage>
        <taxon>Eukaryota</taxon>
        <taxon>Fungi</taxon>
        <taxon>Dikarya</taxon>
        <taxon>Basidiomycota</taxon>
        <taxon>Agaricomycotina</taxon>
        <taxon>Agaricomycetes</taxon>
        <taxon>Polyporales</taxon>
        <taxon>Polyporaceae</taxon>
        <taxon>Trametes</taxon>
    </lineage>
</organism>
<dbReference type="InterPro" id="IPR057307">
    <property type="entry name" value="PEP5_VPS11_N"/>
</dbReference>
<comment type="caution">
    <text evidence="2">The sequence shown here is derived from an EMBL/GenBank/DDBJ whole genome shotgun (WGS) entry which is preliminary data.</text>
</comment>
<proteinExistence type="predicted"/>
<dbReference type="EMBL" id="MNAD01000792">
    <property type="protein sequence ID" value="OJT10284.1"/>
    <property type="molecule type" value="Genomic_DNA"/>
</dbReference>
<gene>
    <name evidence="2" type="ORF">TRAPUB_13201</name>
</gene>
<dbReference type="OrthoDB" id="26184at2759"/>
<evidence type="ECO:0000259" key="1">
    <source>
        <dbReference type="Pfam" id="PF23341"/>
    </source>
</evidence>
<reference evidence="2 3" key="1">
    <citation type="submission" date="2016-10" db="EMBL/GenBank/DDBJ databases">
        <title>Genome sequence of the basidiomycete white-rot fungus Trametes pubescens.</title>
        <authorList>
            <person name="Makela M.R."/>
            <person name="Granchi Z."/>
            <person name="Peng M."/>
            <person name="De Vries R.P."/>
            <person name="Grigoriev I."/>
            <person name="Riley R."/>
            <person name="Hilden K."/>
        </authorList>
    </citation>
    <scope>NUCLEOTIDE SEQUENCE [LARGE SCALE GENOMIC DNA]</scope>
    <source>
        <strain evidence="2 3">FBCC735</strain>
    </source>
</reference>
<dbReference type="Proteomes" id="UP000184267">
    <property type="component" value="Unassembled WGS sequence"/>
</dbReference>